<sequence>MSVLGAFTNQMVAFFEALADTIPEEKSIQMAAEAIRGAKKINPKLILDLFYDHIYKDLHSAIDAKDVNAINVYGRVKIQGQFNEIMPAITIFDTHWPTLSSNTQDAIWKYLKVLCVLCERLKGIENPSHK</sequence>
<proteinExistence type="predicted"/>
<name>A0A6C0K2H8_9ZZZZ</name>
<protein>
    <submittedName>
        <fullName evidence="1">Uncharacterized protein</fullName>
    </submittedName>
</protein>
<dbReference type="EMBL" id="MN740781">
    <property type="protein sequence ID" value="QHU11341.1"/>
    <property type="molecule type" value="Genomic_DNA"/>
</dbReference>
<reference evidence="1" key="1">
    <citation type="journal article" date="2020" name="Nature">
        <title>Giant virus diversity and host interactions through global metagenomics.</title>
        <authorList>
            <person name="Schulz F."/>
            <person name="Roux S."/>
            <person name="Paez-Espino D."/>
            <person name="Jungbluth S."/>
            <person name="Walsh D.A."/>
            <person name="Denef V.J."/>
            <person name="McMahon K.D."/>
            <person name="Konstantinidis K.T."/>
            <person name="Eloe-Fadrosh E.A."/>
            <person name="Kyrpides N.C."/>
            <person name="Woyke T."/>
        </authorList>
    </citation>
    <scope>NUCLEOTIDE SEQUENCE</scope>
    <source>
        <strain evidence="1">GVMAG-S-1101165-84</strain>
    </source>
</reference>
<evidence type="ECO:0000313" key="1">
    <source>
        <dbReference type="EMBL" id="QHU11341.1"/>
    </source>
</evidence>
<organism evidence="1">
    <name type="scientific">viral metagenome</name>
    <dbReference type="NCBI Taxonomy" id="1070528"/>
    <lineage>
        <taxon>unclassified sequences</taxon>
        <taxon>metagenomes</taxon>
        <taxon>organismal metagenomes</taxon>
    </lineage>
</organism>
<accession>A0A6C0K2H8</accession>
<dbReference type="AlphaFoldDB" id="A0A6C0K2H8"/>